<dbReference type="Gene3D" id="3.30.70.330">
    <property type="match status" value="2"/>
</dbReference>
<dbReference type="InterPro" id="IPR035979">
    <property type="entry name" value="RBD_domain_sf"/>
</dbReference>
<reference evidence="4" key="1">
    <citation type="journal article" date="2021" name="Open Biol.">
        <title>Shared evolutionary footprints suggest mitochondrial oxidative damage underlies multiple complex I losses in fungi.</title>
        <authorList>
            <person name="Schikora-Tamarit M.A."/>
            <person name="Marcet-Houben M."/>
            <person name="Nosek J."/>
            <person name="Gabaldon T."/>
        </authorList>
    </citation>
    <scope>NUCLEOTIDE SEQUENCE</scope>
    <source>
        <strain evidence="4">CBS6341</strain>
    </source>
</reference>
<feature type="domain" description="RRM" evidence="3">
    <location>
        <begin position="1"/>
        <end position="38"/>
    </location>
</feature>
<keyword evidence="1 2" id="KW-0694">RNA-binding</keyword>
<dbReference type="InterPro" id="IPR012677">
    <property type="entry name" value="Nucleotide-bd_a/b_plait_sf"/>
</dbReference>
<sequence>MKGQAFITFEDQDQAQRALELNGTGLLQKKIEVKLSHTSSNTSLAKKLDKNEFEEYLNKRKLEKESRRKTQKELPAQIKRQKVNLSNTPPNKILLIQGLPSEITSAEVEHHFKIFRGFIEVRLVAVRKVAFVEYDNEKNAISAKESSLDWEIKGEKPSVDYAKK</sequence>
<evidence type="ECO:0000313" key="5">
    <source>
        <dbReference type="Proteomes" id="UP000769528"/>
    </source>
</evidence>
<evidence type="ECO:0000256" key="2">
    <source>
        <dbReference type="PROSITE-ProRule" id="PRU00176"/>
    </source>
</evidence>
<dbReference type="EMBL" id="JAEUBF010000131">
    <property type="protein sequence ID" value="KAH3680342.1"/>
    <property type="molecule type" value="Genomic_DNA"/>
</dbReference>
<evidence type="ECO:0000313" key="4">
    <source>
        <dbReference type="EMBL" id="KAH3680342.1"/>
    </source>
</evidence>
<accession>A0A9P8PXI9</accession>
<dbReference type="PROSITE" id="PS50102">
    <property type="entry name" value="RRM"/>
    <property type="match status" value="2"/>
</dbReference>
<dbReference type="InterPro" id="IPR000504">
    <property type="entry name" value="RRM_dom"/>
</dbReference>
<feature type="domain" description="RRM" evidence="3">
    <location>
        <begin position="92"/>
        <end position="164"/>
    </location>
</feature>
<dbReference type="Proteomes" id="UP000769528">
    <property type="component" value="Unassembled WGS sequence"/>
</dbReference>
<dbReference type="FunFam" id="3.30.70.330:FF:000029">
    <property type="entry name" value="U2 small nuclear ribonucleoprotein B"/>
    <property type="match status" value="1"/>
</dbReference>
<dbReference type="GO" id="GO:0003723">
    <property type="term" value="F:RNA binding"/>
    <property type="evidence" value="ECO:0007669"/>
    <property type="project" value="UniProtKB-UniRule"/>
</dbReference>
<keyword evidence="5" id="KW-1185">Reference proteome</keyword>
<dbReference type="SMART" id="SM00360">
    <property type="entry name" value="RRM"/>
    <property type="match status" value="1"/>
</dbReference>
<dbReference type="AlphaFoldDB" id="A0A9P8PXI9"/>
<organism evidence="4 5">
    <name type="scientific">Wickerhamomyces mucosus</name>
    <dbReference type="NCBI Taxonomy" id="1378264"/>
    <lineage>
        <taxon>Eukaryota</taxon>
        <taxon>Fungi</taxon>
        <taxon>Dikarya</taxon>
        <taxon>Ascomycota</taxon>
        <taxon>Saccharomycotina</taxon>
        <taxon>Saccharomycetes</taxon>
        <taxon>Phaffomycetales</taxon>
        <taxon>Wickerhamomycetaceae</taxon>
        <taxon>Wickerhamomyces</taxon>
    </lineage>
</organism>
<proteinExistence type="predicted"/>
<evidence type="ECO:0000256" key="1">
    <source>
        <dbReference type="ARBA" id="ARBA00022884"/>
    </source>
</evidence>
<dbReference type="OrthoDB" id="266020at2759"/>
<dbReference type="PANTHER" id="PTHR10501">
    <property type="entry name" value="U1 SMALL NUCLEAR RIBONUCLEOPROTEIN A/U2 SMALL NUCLEAR RIBONUCLEOPROTEIN B"/>
    <property type="match status" value="1"/>
</dbReference>
<name>A0A9P8PXI9_9ASCO</name>
<comment type="caution">
    <text evidence="4">The sequence shown here is derived from an EMBL/GenBank/DDBJ whole genome shotgun (WGS) entry which is preliminary data.</text>
</comment>
<protein>
    <recommendedName>
        <fullName evidence="3">RRM domain-containing protein</fullName>
    </recommendedName>
</protein>
<dbReference type="CDD" id="cd12247">
    <property type="entry name" value="RRM2_U1A_like"/>
    <property type="match status" value="1"/>
</dbReference>
<gene>
    <name evidence="4" type="ORF">WICMUC_000409</name>
</gene>
<evidence type="ECO:0000259" key="3">
    <source>
        <dbReference type="PROSITE" id="PS50102"/>
    </source>
</evidence>
<reference evidence="4" key="2">
    <citation type="submission" date="2021-01" db="EMBL/GenBank/DDBJ databases">
        <authorList>
            <person name="Schikora-Tamarit M.A."/>
        </authorList>
    </citation>
    <scope>NUCLEOTIDE SEQUENCE</scope>
    <source>
        <strain evidence="4">CBS6341</strain>
    </source>
</reference>
<dbReference type="Pfam" id="PF00076">
    <property type="entry name" value="RRM_1"/>
    <property type="match status" value="2"/>
</dbReference>
<dbReference type="SUPFAM" id="SSF54928">
    <property type="entry name" value="RNA-binding domain, RBD"/>
    <property type="match status" value="1"/>
</dbReference>